<organism evidence="1 2">
    <name type="scientific">Mycobacterium Phage Niklas</name>
    <dbReference type="NCBI Taxonomy" id="2517936"/>
    <lineage>
        <taxon>Viruses</taxon>
        <taxon>Duplodnaviria</taxon>
        <taxon>Heunggongvirae</taxon>
        <taxon>Uroviricota</taxon>
        <taxon>Caudoviricetes</taxon>
        <taxon>Weiservirinae</taxon>
        <taxon>Anayavirus</taxon>
        <taxon>Anayavirus niklas</taxon>
    </lineage>
</organism>
<dbReference type="RefSeq" id="YP_009953777.1">
    <property type="nucleotide sequence ID" value="NC_051625.1"/>
</dbReference>
<dbReference type="GeneID" id="60325256"/>
<protein>
    <submittedName>
        <fullName evidence="1">DNA binding protein</fullName>
    </submittedName>
</protein>
<reference evidence="1 2" key="1">
    <citation type="submission" date="2019-02" db="EMBL/GenBank/DDBJ databases">
        <authorList>
            <person name="Johnson N."/>
            <person name="McClure M.G."/>
            <person name="Christensen M."/>
            <person name="Johnson M."/>
            <person name="Gaffney B.L."/>
            <person name="Staples A.K."/>
            <person name="King R.A."/>
            <person name="Rinehart C.A."/>
            <person name="Rowland N.S."/>
            <person name="Garlena R.A."/>
            <person name="Russell D.A."/>
            <person name="Pope W.H."/>
            <person name="Jacobs-Sera D."/>
            <person name="Hendrix R.W."/>
            <person name="Hatfull G.F."/>
        </authorList>
    </citation>
    <scope>NUCLEOTIDE SEQUENCE [LARGE SCALE GENOMIC DNA]</scope>
</reference>
<keyword evidence="2" id="KW-1185">Reference proteome</keyword>
<name>A0A482JHI2_9CAUD</name>
<evidence type="ECO:0000313" key="1">
    <source>
        <dbReference type="EMBL" id="QBP31669.1"/>
    </source>
</evidence>
<evidence type="ECO:0000313" key="2">
    <source>
        <dbReference type="Proteomes" id="UP000295207"/>
    </source>
</evidence>
<dbReference type="Proteomes" id="UP000295207">
    <property type="component" value="Segment"/>
</dbReference>
<accession>A0A482JHI2</accession>
<gene>
    <name evidence="1" type="primary">87</name>
    <name evidence="1" type="ORF">SEA_NIKLAS_87</name>
</gene>
<sequence>MADATLTVRGDRQHGKTTALLDVALANARRGLDVAFWSPTATQSHEAFRRAVALLPPYTEAPVVSGTNGRQSIRYARGAVRFVWGHHGRLADPYHHMTIHDADGEAVVTRPGKGL</sequence>
<proteinExistence type="predicted"/>
<dbReference type="EMBL" id="MK494119">
    <property type="protein sequence ID" value="QBP31669.1"/>
    <property type="molecule type" value="Genomic_DNA"/>
</dbReference>
<dbReference type="KEGG" id="vg:60325256"/>